<dbReference type="InterPro" id="IPR003010">
    <property type="entry name" value="C-N_Hydrolase"/>
</dbReference>
<gene>
    <name evidence="2" type="ORF">BECKTUN1418D_GA0071000_10173</name>
    <name evidence="4" type="ORF">BECKTUN1418E_GA0071001_11703</name>
    <name evidence="3" type="ORF">BECKTUN1418F_GA0071002_11733</name>
</gene>
<dbReference type="PANTHER" id="PTHR23088:SF27">
    <property type="entry name" value="DEAMINATED GLUTATHIONE AMIDASE"/>
    <property type="match status" value="1"/>
</dbReference>
<proteinExistence type="predicted"/>
<evidence type="ECO:0000313" key="2">
    <source>
        <dbReference type="EMBL" id="VFK52977.1"/>
    </source>
</evidence>
<dbReference type="AlphaFoldDB" id="A0A450ZGU4"/>
<feature type="domain" description="CN hydrolase" evidence="1">
    <location>
        <begin position="1"/>
        <end position="247"/>
    </location>
</feature>
<dbReference type="EMBL" id="CAADFY010000173">
    <property type="protein sequence ID" value="VFK59366.1"/>
    <property type="molecule type" value="Genomic_DNA"/>
</dbReference>
<evidence type="ECO:0000313" key="3">
    <source>
        <dbReference type="EMBL" id="VFK59366.1"/>
    </source>
</evidence>
<accession>A0A450ZGU4</accession>
<evidence type="ECO:0000259" key="1">
    <source>
        <dbReference type="PROSITE" id="PS50263"/>
    </source>
</evidence>
<dbReference type="Pfam" id="PF00795">
    <property type="entry name" value="CN_hydrolase"/>
    <property type="match status" value="1"/>
</dbReference>
<dbReference type="SUPFAM" id="SSF56317">
    <property type="entry name" value="Carbon-nitrogen hydrolase"/>
    <property type="match status" value="1"/>
</dbReference>
<organism evidence="2">
    <name type="scientific">Candidatus Kentrum sp. TUN</name>
    <dbReference type="NCBI Taxonomy" id="2126343"/>
    <lineage>
        <taxon>Bacteria</taxon>
        <taxon>Pseudomonadati</taxon>
        <taxon>Pseudomonadota</taxon>
        <taxon>Gammaproteobacteria</taxon>
        <taxon>Candidatus Kentrum</taxon>
    </lineage>
</organism>
<evidence type="ECO:0000313" key="4">
    <source>
        <dbReference type="EMBL" id="VFK67943.1"/>
    </source>
</evidence>
<dbReference type="Gene3D" id="3.60.110.10">
    <property type="entry name" value="Carbon-nitrogen hydrolase"/>
    <property type="match status" value="1"/>
</dbReference>
<name>A0A450ZGU4_9GAMM</name>
<sequence>MKIGIVQICSGLNYKRNLEKIRSFLDQAKSQGVEKVFLPESFYSMSDGTEPTPYLIKADDQDDEHYLNIRQLATDYSISILGGSASTIEGDRIYNRSYNFDKDGNDLGSYDKNHLFSCDIERKTIDESDIFTPGTSSSIIQDQDLKIGISICVDIRYPQMYLDYIRQGVNLLSIAAAFTVPTGKAHWHILVRARAIEGQCFVVAPAQWGRNNHRIETFGHSLIVDPWGEVLADAENGEKLITADIDLTKIETVRKAVKVSF</sequence>
<protein>
    <submittedName>
        <fullName evidence="2">Predicted amidohydrolase</fullName>
    </submittedName>
</protein>
<dbReference type="GO" id="GO:0016787">
    <property type="term" value="F:hydrolase activity"/>
    <property type="evidence" value="ECO:0007669"/>
    <property type="project" value="UniProtKB-KW"/>
</dbReference>
<dbReference type="EMBL" id="CAADFX010000017">
    <property type="protein sequence ID" value="VFK52977.1"/>
    <property type="molecule type" value="Genomic_DNA"/>
</dbReference>
<dbReference type="PROSITE" id="PS50263">
    <property type="entry name" value="CN_HYDROLASE"/>
    <property type="match status" value="1"/>
</dbReference>
<keyword evidence="2" id="KW-0378">Hydrolase</keyword>
<dbReference type="PANTHER" id="PTHR23088">
    <property type="entry name" value="NITRILASE-RELATED"/>
    <property type="match status" value="1"/>
</dbReference>
<dbReference type="EMBL" id="CAADFV010000170">
    <property type="protein sequence ID" value="VFK67943.1"/>
    <property type="molecule type" value="Genomic_DNA"/>
</dbReference>
<dbReference type="InterPro" id="IPR036526">
    <property type="entry name" value="C-N_Hydrolase_sf"/>
</dbReference>
<reference evidence="2" key="1">
    <citation type="submission" date="2019-02" db="EMBL/GenBank/DDBJ databases">
        <authorList>
            <person name="Gruber-Vodicka R. H."/>
            <person name="Seah K. B. B."/>
        </authorList>
    </citation>
    <scope>NUCLEOTIDE SEQUENCE</scope>
    <source>
        <strain evidence="2">BECK_BY1</strain>
        <strain evidence="4">BECK_BY2</strain>
        <strain evidence="3">BECK_BY3</strain>
    </source>
</reference>